<organism evidence="2 3">
    <name type="scientific">Periconia macrospinosa</name>
    <dbReference type="NCBI Taxonomy" id="97972"/>
    <lineage>
        <taxon>Eukaryota</taxon>
        <taxon>Fungi</taxon>
        <taxon>Dikarya</taxon>
        <taxon>Ascomycota</taxon>
        <taxon>Pezizomycotina</taxon>
        <taxon>Dothideomycetes</taxon>
        <taxon>Pleosporomycetidae</taxon>
        <taxon>Pleosporales</taxon>
        <taxon>Massarineae</taxon>
        <taxon>Periconiaceae</taxon>
        <taxon>Periconia</taxon>
    </lineage>
</organism>
<accession>A0A2V1EBI2</accession>
<gene>
    <name evidence="2" type="ORF">DM02DRAFT_609529</name>
</gene>
<evidence type="ECO:0000313" key="2">
    <source>
        <dbReference type="EMBL" id="PVI06730.1"/>
    </source>
</evidence>
<keyword evidence="3" id="KW-1185">Reference proteome</keyword>
<sequence length="122" mass="13789">MVEMRATAKLNKPSPVQQTPPLHDLLSLVPTSAQPYPTYAPLVLPTCRPTHPSTPSSQVIPIATLDENIHRPPSIHSLRRQGPKLYSIRETQKKRPALNSTHPWAWQQPQHIYKAHFLSHTS</sequence>
<dbReference type="EMBL" id="KZ805307">
    <property type="protein sequence ID" value="PVI06730.1"/>
    <property type="molecule type" value="Genomic_DNA"/>
</dbReference>
<proteinExistence type="predicted"/>
<evidence type="ECO:0000313" key="3">
    <source>
        <dbReference type="Proteomes" id="UP000244855"/>
    </source>
</evidence>
<reference evidence="2 3" key="1">
    <citation type="journal article" date="2018" name="Sci. Rep.">
        <title>Comparative genomics provides insights into the lifestyle and reveals functional heterogeneity of dark septate endophytic fungi.</title>
        <authorList>
            <person name="Knapp D.G."/>
            <person name="Nemeth J.B."/>
            <person name="Barry K."/>
            <person name="Hainaut M."/>
            <person name="Henrissat B."/>
            <person name="Johnson J."/>
            <person name="Kuo A."/>
            <person name="Lim J.H.P."/>
            <person name="Lipzen A."/>
            <person name="Nolan M."/>
            <person name="Ohm R.A."/>
            <person name="Tamas L."/>
            <person name="Grigoriev I.V."/>
            <person name="Spatafora J.W."/>
            <person name="Nagy L.G."/>
            <person name="Kovacs G.M."/>
        </authorList>
    </citation>
    <scope>NUCLEOTIDE SEQUENCE [LARGE SCALE GENOMIC DNA]</scope>
    <source>
        <strain evidence="2 3">DSE2036</strain>
    </source>
</reference>
<feature type="region of interest" description="Disordered" evidence="1">
    <location>
        <begin position="1"/>
        <end position="22"/>
    </location>
</feature>
<protein>
    <submittedName>
        <fullName evidence="2">Uncharacterized protein</fullName>
    </submittedName>
</protein>
<dbReference type="Proteomes" id="UP000244855">
    <property type="component" value="Unassembled WGS sequence"/>
</dbReference>
<dbReference type="AlphaFoldDB" id="A0A2V1EBI2"/>
<name>A0A2V1EBI2_9PLEO</name>
<evidence type="ECO:0000256" key="1">
    <source>
        <dbReference type="SAM" id="MobiDB-lite"/>
    </source>
</evidence>